<keyword evidence="5" id="KW-1185">Reference proteome</keyword>
<evidence type="ECO:0000256" key="1">
    <source>
        <dbReference type="ARBA" id="ARBA00022737"/>
    </source>
</evidence>
<evidence type="ECO:0000256" key="3">
    <source>
        <dbReference type="PROSITE-ProRule" id="PRU00023"/>
    </source>
</evidence>
<feature type="repeat" description="ANK" evidence="3">
    <location>
        <begin position="89"/>
        <end position="112"/>
    </location>
</feature>
<accession>A0AAU9Y0T3</accession>
<organism evidence="4 5">
    <name type="scientific">Pocillopora meandrina</name>
    <dbReference type="NCBI Taxonomy" id="46732"/>
    <lineage>
        <taxon>Eukaryota</taxon>
        <taxon>Metazoa</taxon>
        <taxon>Cnidaria</taxon>
        <taxon>Anthozoa</taxon>
        <taxon>Hexacorallia</taxon>
        <taxon>Scleractinia</taxon>
        <taxon>Astrocoeniina</taxon>
        <taxon>Pocilloporidae</taxon>
        <taxon>Pocillopora</taxon>
    </lineage>
</organism>
<dbReference type="PANTHER" id="PTHR24171">
    <property type="entry name" value="ANKYRIN REPEAT DOMAIN-CONTAINING PROTEIN 39-RELATED"/>
    <property type="match status" value="1"/>
</dbReference>
<sequence length="218" mass="24344">MATRTEEGDSKDMFRKGKELWKALRNNPIDKERVNELLSNGAPPNFRDPDKTETKWTPLHLVVTEREGDMELVNMLLEHGAKTNLGDSFGFTPLHLAVEKGYSEAVERFLNNPHSPADCNKTSHGKETALDIVERRLREERPEDAGAMLTKSETSKIRELSKVASYLKNDQVADQLFVDGPSSLTINVPPASTVHVDVKEAQTVVVGDHNSISNNNRN</sequence>
<dbReference type="InterPro" id="IPR036770">
    <property type="entry name" value="Ankyrin_rpt-contain_sf"/>
</dbReference>
<dbReference type="SMART" id="SM00248">
    <property type="entry name" value="ANK"/>
    <property type="match status" value="2"/>
</dbReference>
<keyword evidence="2 3" id="KW-0040">ANK repeat</keyword>
<protein>
    <submittedName>
        <fullName evidence="4">Uncharacterized protein</fullName>
    </submittedName>
</protein>
<feature type="repeat" description="ANK" evidence="3">
    <location>
        <begin position="54"/>
        <end position="88"/>
    </location>
</feature>
<dbReference type="PROSITE" id="PS50297">
    <property type="entry name" value="ANK_REP_REGION"/>
    <property type="match status" value="2"/>
</dbReference>
<dbReference type="GO" id="GO:0085020">
    <property type="term" value="P:protein K6-linked ubiquitination"/>
    <property type="evidence" value="ECO:0007669"/>
    <property type="project" value="TreeGrafter"/>
</dbReference>
<gene>
    <name evidence="4" type="ORF">PMEA_00033867</name>
</gene>
<reference evidence="4 5" key="1">
    <citation type="submission" date="2022-05" db="EMBL/GenBank/DDBJ databases">
        <authorList>
            <consortium name="Genoscope - CEA"/>
            <person name="William W."/>
        </authorList>
    </citation>
    <scope>NUCLEOTIDE SEQUENCE [LARGE SCALE GENOMIC DNA]</scope>
</reference>
<name>A0AAU9Y0T3_9CNID</name>
<evidence type="ECO:0000256" key="2">
    <source>
        <dbReference type="ARBA" id="ARBA00023043"/>
    </source>
</evidence>
<dbReference type="PANTHER" id="PTHR24171:SF8">
    <property type="entry name" value="BRCA1-ASSOCIATED RING DOMAIN PROTEIN 1"/>
    <property type="match status" value="1"/>
</dbReference>
<dbReference type="GO" id="GO:0070531">
    <property type="term" value="C:BRCA1-A complex"/>
    <property type="evidence" value="ECO:0007669"/>
    <property type="project" value="TreeGrafter"/>
</dbReference>
<dbReference type="Pfam" id="PF12796">
    <property type="entry name" value="Ank_2"/>
    <property type="match status" value="1"/>
</dbReference>
<dbReference type="GO" id="GO:0031436">
    <property type="term" value="C:BRCA1-BARD1 complex"/>
    <property type="evidence" value="ECO:0007669"/>
    <property type="project" value="TreeGrafter"/>
</dbReference>
<dbReference type="GO" id="GO:0004842">
    <property type="term" value="F:ubiquitin-protein transferase activity"/>
    <property type="evidence" value="ECO:0007669"/>
    <property type="project" value="TreeGrafter"/>
</dbReference>
<proteinExistence type="predicted"/>
<dbReference type="Proteomes" id="UP001159428">
    <property type="component" value="Unassembled WGS sequence"/>
</dbReference>
<dbReference type="EMBL" id="CALNXJ010000080">
    <property type="protein sequence ID" value="CAH3161617.1"/>
    <property type="molecule type" value="Genomic_DNA"/>
</dbReference>
<comment type="caution">
    <text evidence="4">The sequence shown here is derived from an EMBL/GenBank/DDBJ whole genome shotgun (WGS) entry which is preliminary data.</text>
</comment>
<evidence type="ECO:0000313" key="5">
    <source>
        <dbReference type="Proteomes" id="UP001159428"/>
    </source>
</evidence>
<dbReference type="Gene3D" id="1.25.40.20">
    <property type="entry name" value="Ankyrin repeat-containing domain"/>
    <property type="match status" value="1"/>
</dbReference>
<dbReference type="InterPro" id="IPR002110">
    <property type="entry name" value="Ankyrin_rpt"/>
</dbReference>
<evidence type="ECO:0000313" key="4">
    <source>
        <dbReference type="EMBL" id="CAH3161617.1"/>
    </source>
</evidence>
<dbReference type="AlphaFoldDB" id="A0AAU9Y0T3"/>
<dbReference type="SUPFAM" id="SSF48403">
    <property type="entry name" value="Ankyrin repeat"/>
    <property type="match status" value="1"/>
</dbReference>
<keyword evidence="1" id="KW-0677">Repeat</keyword>
<dbReference type="PROSITE" id="PS50088">
    <property type="entry name" value="ANK_REPEAT"/>
    <property type="match status" value="2"/>
</dbReference>